<evidence type="ECO:0000313" key="8">
    <source>
        <dbReference type="Proteomes" id="UP000297626"/>
    </source>
</evidence>
<dbReference type="InterPro" id="IPR050763">
    <property type="entry name" value="ABC_transporter_ATP-binding"/>
</dbReference>
<keyword evidence="2" id="KW-0813">Transport</keyword>
<evidence type="ECO:0000256" key="1">
    <source>
        <dbReference type="ARBA" id="ARBA00004202"/>
    </source>
</evidence>
<dbReference type="Proteomes" id="UP000297626">
    <property type="component" value="Unassembled WGS sequence"/>
</dbReference>
<keyword evidence="4 7" id="KW-0067">ATP-binding</keyword>
<dbReference type="CDD" id="cd03230">
    <property type="entry name" value="ABC_DR_subfamily_A"/>
    <property type="match status" value="1"/>
</dbReference>
<keyword evidence="8" id="KW-1185">Reference proteome</keyword>
<dbReference type="InterPro" id="IPR003593">
    <property type="entry name" value="AAA+_ATPase"/>
</dbReference>
<protein>
    <submittedName>
        <fullName evidence="7">ABC transporter ATP-binding protein</fullName>
    </submittedName>
</protein>
<sequence length="305" mass="33362">MGETMILIKDFRKSYGGFIAVDGITLDVSRGEVFGLLGPNGAGKTTTLECLEGLRRSDGGTLRVADVDPGRVGRRLSRLIGVQLQASALPDSIRVDEAMRFFCPYHKIAPRFDLIERVGLTEKRHAQYHELSGGQQRRLALALAVAHRPAVLILDEPTSGLDVGSRVMLHDLIRELQSDGTTILLATHDMAEASELASRVAILLRGRIAAIGTPMELTATGGGLTRISVRTEGDCLSLPDAVFPAVQHTQNRDAYEIYFSTDVGRTVSALISFITDRKDVLIDLRVERPSLEERFLEITTEQTSP</sequence>
<evidence type="ECO:0000256" key="5">
    <source>
        <dbReference type="ARBA" id="ARBA00023251"/>
    </source>
</evidence>
<dbReference type="GO" id="GO:0005524">
    <property type="term" value="F:ATP binding"/>
    <property type="evidence" value="ECO:0007669"/>
    <property type="project" value="UniProtKB-KW"/>
</dbReference>
<dbReference type="SMART" id="SM00382">
    <property type="entry name" value="AAA"/>
    <property type="match status" value="1"/>
</dbReference>
<evidence type="ECO:0000313" key="7">
    <source>
        <dbReference type="EMBL" id="TFD90094.1"/>
    </source>
</evidence>
<feature type="domain" description="ABC transporter" evidence="6">
    <location>
        <begin position="6"/>
        <end position="230"/>
    </location>
</feature>
<dbReference type="RefSeq" id="WP_134528358.1">
    <property type="nucleotide sequence ID" value="NZ_SOHN01000008.1"/>
</dbReference>
<reference evidence="7 8" key="1">
    <citation type="submission" date="2019-03" db="EMBL/GenBank/DDBJ databases">
        <title>Genomics of glacier-inhabiting Cryobacterium strains.</title>
        <authorList>
            <person name="Liu Q."/>
            <person name="Xin Y.-H."/>
        </authorList>
    </citation>
    <scope>NUCLEOTIDE SEQUENCE [LARGE SCALE GENOMIC DNA]</scope>
    <source>
        <strain evidence="7 8">Sr54</strain>
    </source>
</reference>
<dbReference type="PANTHER" id="PTHR42711:SF16">
    <property type="entry name" value="ABC TRANSPORTER ATP-BINDING PROTEIN"/>
    <property type="match status" value="1"/>
</dbReference>
<dbReference type="PROSITE" id="PS50893">
    <property type="entry name" value="ABC_TRANSPORTER_2"/>
    <property type="match status" value="1"/>
</dbReference>
<dbReference type="InterPro" id="IPR017871">
    <property type="entry name" value="ABC_transporter-like_CS"/>
</dbReference>
<dbReference type="Gene3D" id="3.40.50.300">
    <property type="entry name" value="P-loop containing nucleotide triphosphate hydrolases"/>
    <property type="match status" value="1"/>
</dbReference>
<dbReference type="GO" id="GO:0005886">
    <property type="term" value="C:plasma membrane"/>
    <property type="evidence" value="ECO:0007669"/>
    <property type="project" value="UniProtKB-SubCell"/>
</dbReference>
<keyword evidence="5" id="KW-0046">Antibiotic resistance</keyword>
<evidence type="ECO:0000256" key="2">
    <source>
        <dbReference type="ARBA" id="ARBA00022448"/>
    </source>
</evidence>
<comment type="caution">
    <text evidence="7">The sequence shown here is derived from an EMBL/GenBank/DDBJ whole genome shotgun (WGS) entry which is preliminary data.</text>
</comment>
<dbReference type="InterPro" id="IPR027417">
    <property type="entry name" value="P-loop_NTPase"/>
</dbReference>
<accession>A0A4R9BSP0</accession>
<evidence type="ECO:0000256" key="3">
    <source>
        <dbReference type="ARBA" id="ARBA00022741"/>
    </source>
</evidence>
<organism evidence="7 8">
    <name type="scientific">Cryobacterium serini</name>
    <dbReference type="NCBI Taxonomy" id="1259201"/>
    <lineage>
        <taxon>Bacteria</taxon>
        <taxon>Bacillati</taxon>
        <taxon>Actinomycetota</taxon>
        <taxon>Actinomycetes</taxon>
        <taxon>Micrococcales</taxon>
        <taxon>Microbacteriaceae</taxon>
        <taxon>Cryobacterium</taxon>
    </lineage>
</organism>
<dbReference type="InterPro" id="IPR003439">
    <property type="entry name" value="ABC_transporter-like_ATP-bd"/>
</dbReference>
<dbReference type="GO" id="GO:0016887">
    <property type="term" value="F:ATP hydrolysis activity"/>
    <property type="evidence" value="ECO:0007669"/>
    <property type="project" value="InterPro"/>
</dbReference>
<dbReference type="PANTHER" id="PTHR42711">
    <property type="entry name" value="ABC TRANSPORTER ATP-BINDING PROTEIN"/>
    <property type="match status" value="1"/>
</dbReference>
<dbReference type="GO" id="GO:0046677">
    <property type="term" value="P:response to antibiotic"/>
    <property type="evidence" value="ECO:0007669"/>
    <property type="project" value="UniProtKB-KW"/>
</dbReference>
<comment type="subcellular location">
    <subcellularLocation>
        <location evidence="1">Cell membrane</location>
        <topology evidence="1">Peripheral membrane protein</topology>
    </subcellularLocation>
</comment>
<gene>
    <name evidence="7" type="ORF">E3T51_05190</name>
</gene>
<dbReference type="SUPFAM" id="SSF52540">
    <property type="entry name" value="P-loop containing nucleoside triphosphate hydrolases"/>
    <property type="match status" value="1"/>
</dbReference>
<dbReference type="PROSITE" id="PS00211">
    <property type="entry name" value="ABC_TRANSPORTER_1"/>
    <property type="match status" value="1"/>
</dbReference>
<name>A0A4R9BSP0_9MICO</name>
<dbReference type="Pfam" id="PF00005">
    <property type="entry name" value="ABC_tran"/>
    <property type="match status" value="1"/>
</dbReference>
<keyword evidence="3" id="KW-0547">Nucleotide-binding</keyword>
<evidence type="ECO:0000256" key="4">
    <source>
        <dbReference type="ARBA" id="ARBA00022840"/>
    </source>
</evidence>
<dbReference type="EMBL" id="SOHN01000008">
    <property type="protein sequence ID" value="TFD90094.1"/>
    <property type="molecule type" value="Genomic_DNA"/>
</dbReference>
<dbReference type="AlphaFoldDB" id="A0A4R9BSP0"/>
<proteinExistence type="predicted"/>
<evidence type="ECO:0000259" key="6">
    <source>
        <dbReference type="PROSITE" id="PS50893"/>
    </source>
</evidence>